<comment type="caution">
    <text evidence="6">The sequence shown here is derived from an EMBL/GenBank/DDBJ whole genome shotgun (WGS) entry which is preliminary data.</text>
</comment>
<evidence type="ECO:0000256" key="2">
    <source>
        <dbReference type="ARBA" id="ARBA00022741"/>
    </source>
</evidence>
<dbReference type="AlphaFoldDB" id="A0A834XCF8"/>
<gene>
    <name evidence="6" type="ORF">G2W53_004918</name>
</gene>
<evidence type="ECO:0000256" key="4">
    <source>
        <dbReference type="ARBA" id="ARBA00022840"/>
    </source>
</evidence>
<dbReference type="SMART" id="SM00220">
    <property type="entry name" value="S_TKc"/>
    <property type="match status" value="1"/>
</dbReference>
<keyword evidence="6" id="KW-0675">Receptor</keyword>
<dbReference type="InterPro" id="IPR011009">
    <property type="entry name" value="Kinase-like_dom_sf"/>
</dbReference>
<feature type="domain" description="Protein kinase" evidence="5">
    <location>
        <begin position="1"/>
        <end position="175"/>
    </location>
</feature>
<dbReference type="Gene3D" id="1.10.510.10">
    <property type="entry name" value="Transferase(Phosphotransferase) domain 1"/>
    <property type="match status" value="1"/>
</dbReference>
<name>A0A834XCF8_9FABA</name>
<dbReference type="PANTHER" id="PTHR47973">
    <property type="entry name" value="CYSTEINE-RICH RECEPTOR-LIKE PROTEIN KINASE 3"/>
    <property type="match status" value="1"/>
</dbReference>
<keyword evidence="4" id="KW-0067">ATP-binding</keyword>
<dbReference type="PIRSF" id="PIRSF000654">
    <property type="entry name" value="Integrin-linked_kinase"/>
    <property type="match status" value="1"/>
</dbReference>
<keyword evidence="3 6" id="KW-0418">Kinase</keyword>
<evidence type="ECO:0000259" key="5">
    <source>
        <dbReference type="PROSITE" id="PS50011"/>
    </source>
</evidence>
<evidence type="ECO:0000256" key="1">
    <source>
        <dbReference type="ARBA" id="ARBA00022679"/>
    </source>
</evidence>
<sequence>MSTAKGLAYLHDHCNPKIIHRDVKASNIFLDEEFEALVGDFGLAKLMDYKDTHVTTCVRGTSWHIAPEYLSNGKASEKCDVFGYGVLLLELISGRGASDLALLANHNNDRLLDWVTRLVKEKRLGALVDADLEGNYNEEEVEQLSQLALLCTQDSPMERPKMCEVIRMLEGDDGLAEKWKQWQEETFKQQNYFNLTHHPNLNLMHDYSTSRILPDELSGPR</sequence>
<keyword evidence="1" id="KW-0808">Transferase</keyword>
<dbReference type="GO" id="GO:0005524">
    <property type="term" value="F:ATP binding"/>
    <property type="evidence" value="ECO:0007669"/>
    <property type="project" value="UniProtKB-KW"/>
</dbReference>
<keyword evidence="7" id="KW-1185">Reference proteome</keyword>
<dbReference type="PROSITE" id="PS00108">
    <property type="entry name" value="PROTEIN_KINASE_ST"/>
    <property type="match status" value="1"/>
</dbReference>
<dbReference type="InterPro" id="IPR052059">
    <property type="entry name" value="CR_Ser/Thr_kinase"/>
</dbReference>
<evidence type="ECO:0000313" key="6">
    <source>
        <dbReference type="EMBL" id="KAF7842620.1"/>
    </source>
</evidence>
<dbReference type="SUPFAM" id="SSF56112">
    <property type="entry name" value="Protein kinase-like (PK-like)"/>
    <property type="match status" value="1"/>
</dbReference>
<dbReference type="InterPro" id="IPR008271">
    <property type="entry name" value="Ser/Thr_kinase_AS"/>
</dbReference>
<dbReference type="GO" id="GO:0004672">
    <property type="term" value="F:protein kinase activity"/>
    <property type="evidence" value="ECO:0007669"/>
    <property type="project" value="InterPro"/>
</dbReference>
<evidence type="ECO:0000256" key="3">
    <source>
        <dbReference type="ARBA" id="ARBA00022777"/>
    </source>
</evidence>
<protein>
    <submittedName>
        <fullName evidence="6">BRASSINOSTEROID INSENSITIVE 1-associated receptor kinase 1-like isoform X2</fullName>
    </submittedName>
</protein>
<organism evidence="6 7">
    <name type="scientific">Senna tora</name>
    <dbReference type="NCBI Taxonomy" id="362788"/>
    <lineage>
        <taxon>Eukaryota</taxon>
        <taxon>Viridiplantae</taxon>
        <taxon>Streptophyta</taxon>
        <taxon>Embryophyta</taxon>
        <taxon>Tracheophyta</taxon>
        <taxon>Spermatophyta</taxon>
        <taxon>Magnoliopsida</taxon>
        <taxon>eudicotyledons</taxon>
        <taxon>Gunneridae</taxon>
        <taxon>Pentapetalae</taxon>
        <taxon>rosids</taxon>
        <taxon>fabids</taxon>
        <taxon>Fabales</taxon>
        <taxon>Fabaceae</taxon>
        <taxon>Caesalpinioideae</taxon>
        <taxon>Cassia clade</taxon>
        <taxon>Senna</taxon>
    </lineage>
</organism>
<dbReference type="Proteomes" id="UP000634136">
    <property type="component" value="Unassembled WGS sequence"/>
</dbReference>
<keyword evidence="2" id="KW-0547">Nucleotide-binding</keyword>
<accession>A0A834XCF8</accession>
<dbReference type="FunFam" id="1.10.510.10:FF:000016">
    <property type="entry name" value="Somatic embryogenesis receptor-like kinase 1"/>
    <property type="match status" value="1"/>
</dbReference>
<reference evidence="6" key="1">
    <citation type="submission" date="2020-09" db="EMBL/GenBank/DDBJ databases">
        <title>Genome-Enabled Discovery of Anthraquinone Biosynthesis in Senna tora.</title>
        <authorList>
            <person name="Kang S.-H."/>
            <person name="Pandey R.P."/>
            <person name="Lee C.-M."/>
            <person name="Sim J.-S."/>
            <person name="Jeong J.-T."/>
            <person name="Choi B.-S."/>
            <person name="Jung M."/>
            <person name="Ginzburg D."/>
            <person name="Zhao K."/>
            <person name="Won S.Y."/>
            <person name="Oh T.-J."/>
            <person name="Yu Y."/>
            <person name="Kim N.-H."/>
            <person name="Lee O.R."/>
            <person name="Lee T.-H."/>
            <person name="Bashyal P."/>
            <person name="Kim T.-S."/>
            <person name="Lee W.-H."/>
            <person name="Kawkins C."/>
            <person name="Kim C.-K."/>
            <person name="Kim J.S."/>
            <person name="Ahn B.O."/>
            <person name="Rhee S.Y."/>
            <person name="Sohng J.K."/>
        </authorList>
    </citation>
    <scope>NUCLEOTIDE SEQUENCE</scope>
    <source>
        <tissue evidence="6">Leaf</tissue>
    </source>
</reference>
<dbReference type="Pfam" id="PF00069">
    <property type="entry name" value="Pkinase"/>
    <property type="match status" value="1"/>
</dbReference>
<dbReference type="PROSITE" id="PS50011">
    <property type="entry name" value="PROTEIN_KINASE_DOM"/>
    <property type="match status" value="1"/>
</dbReference>
<dbReference type="InterPro" id="IPR000719">
    <property type="entry name" value="Prot_kinase_dom"/>
</dbReference>
<evidence type="ECO:0000313" key="7">
    <source>
        <dbReference type="Proteomes" id="UP000634136"/>
    </source>
</evidence>
<dbReference type="OrthoDB" id="4062651at2759"/>
<dbReference type="EMBL" id="JAAIUW010000002">
    <property type="protein sequence ID" value="KAF7842620.1"/>
    <property type="molecule type" value="Genomic_DNA"/>
</dbReference>
<proteinExistence type="predicted"/>